<gene>
    <name evidence="1" type="ORF">H6A34_02390</name>
</gene>
<protein>
    <submittedName>
        <fullName evidence="1">Uncharacterized protein</fullName>
    </submittedName>
</protein>
<evidence type="ECO:0000313" key="2">
    <source>
        <dbReference type="Proteomes" id="UP000706891"/>
    </source>
</evidence>
<name>A0A939B6N9_9BACT</name>
<reference evidence="1" key="2">
    <citation type="journal article" date="2021" name="Sci. Rep.">
        <title>The distribution of antibiotic resistance genes in chicken gut microbiota commensals.</title>
        <authorList>
            <person name="Juricova H."/>
            <person name="Matiasovicova J."/>
            <person name="Kubasova T."/>
            <person name="Cejkova D."/>
            <person name="Rychlik I."/>
        </authorList>
    </citation>
    <scope>NUCLEOTIDE SEQUENCE</scope>
    <source>
        <strain evidence="1">An824</strain>
    </source>
</reference>
<evidence type="ECO:0000313" key="1">
    <source>
        <dbReference type="EMBL" id="MBM6672732.1"/>
    </source>
</evidence>
<dbReference type="RefSeq" id="WP_205103240.1">
    <property type="nucleotide sequence ID" value="NZ_JACJJG010000005.1"/>
</dbReference>
<dbReference type="Proteomes" id="UP000706891">
    <property type="component" value="Unassembled WGS sequence"/>
</dbReference>
<proteinExistence type="predicted"/>
<keyword evidence="2" id="KW-1185">Reference proteome</keyword>
<dbReference type="AlphaFoldDB" id="A0A939B6N9"/>
<accession>A0A939B6N9</accession>
<sequence>MGPRINKSCILAVLAAALAVVCGLSIYAPLRFDKQMAARERVVKERLVKIRYAEEKYRKVNGTYTDDFAALVKGGYLADSLQFIPFADGKKFDIAVTTQLTKSGRQLPLMECGATYEDYLKGLDGNSISNLTEEAYNNGRYPGLKIGDLMTPNDNAGNWE</sequence>
<reference evidence="1" key="1">
    <citation type="submission" date="2020-08" db="EMBL/GenBank/DDBJ databases">
        <authorList>
            <person name="Cejkova D."/>
            <person name="Kubasova T."/>
            <person name="Jahodarova E."/>
            <person name="Rychlik I."/>
        </authorList>
    </citation>
    <scope>NUCLEOTIDE SEQUENCE</scope>
    <source>
        <strain evidence="1">An824</strain>
    </source>
</reference>
<dbReference type="EMBL" id="JACJJG010000005">
    <property type="protein sequence ID" value="MBM6672732.1"/>
    <property type="molecule type" value="Genomic_DNA"/>
</dbReference>
<organism evidence="1 2">
    <name type="scientific">Marseilla massiliensis</name>
    <dbReference type="NCBI Taxonomy" id="1841864"/>
    <lineage>
        <taxon>Bacteria</taxon>
        <taxon>Pseudomonadati</taxon>
        <taxon>Bacteroidota</taxon>
        <taxon>Bacteroidia</taxon>
        <taxon>Bacteroidales</taxon>
        <taxon>Prevotellaceae</taxon>
        <taxon>Marseilla</taxon>
    </lineage>
</organism>
<comment type="caution">
    <text evidence="1">The sequence shown here is derived from an EMBL/GenBank/DDBJ whole genome shotgun (WGS) entry which is preliminary data.</text>
</comment>